<dbReference type="RefSeq" id="WP_245128482.1">
    <property type="nucleotide sequence ID" value="NZ_JALJEJ010000001.1"/>
</dbReference>
<dbReference type="Proteomes" id="UP001139450">
    <property type="component" value="Unassembled WGS sequence"/>
</dbReference>
<protein>
    <submittedName>
        <fullName evidence="1">Uncharacterized protein</fullName>
    </submittedName>
</protein>
<accession>A0A9X2BBU9</accession>
<reference evidence="1" key="1">
    <citation type="submission" date="2022-04" db="EMBL/GenBank/DDBJ databases">
        <title>Mucilaginibacter sp. RS28 isolated from freshwater.</title>
        <authorList>
            <person name="Ko S.-R."/>
        </authorList>
    </citation>
    <scope>NUCLEOTIDE SEQUENCE</scope>
    <source>
        <strain evidence="1">RS28</strain>
    </source>
</reference>
<dbReference type="AlphaFoldDB" id="A0A9X2BBU9"/>
<name>A0A9X2BBU9_9SPHI</name>
<organism evidence="1 2">
    <name type="scientific">Mucilaginibacter straminoryzae</name>
    <dbReference type="NCBI Taxonomy" id="2932774"/>
    <lineage>
        <taxon>Bacteria</taxon>
        <taxon>Pseudomonadati</taxon>
        <taxon>Bacteroidota</taxon>
        <taxon>Sphingobacteriia</taxon>
        <taxon>Sphingobacteriales</taxon>
        <taxon>Sphingobacteriaceae</taxon>
        <taxon>Mucilaginibacter</taxon>
    </lineage>
</organism>
<sequence>MNEALFIIRHENGAVTDILDYDGGVILIAGTVIVDTLARAKTMLETIGVNCTLIDEQIENNF</sequence>
<gene>
    <name evidence="1" type="ORF">MUY27_02970</name>
</gene>
<evidence type="ECO:0000313" key="2">
    <source>
        <dbReference type="Proteomes" id="UP001139450"/>
    </source>
</evidence>
<proteinExistence type="predicted"/>
<evidence type="ECO:0000313" key="1">
    <source>
        <dbReference type="EMBL" id="MCJ8208653.1"/>
    </source>
</evidence>
<comment type="caution">
    <text evidence="1">The sequence shown here is derived from an EMBL/GenBank/DDBJ whole genome shotgun (WGS) entry which is preliminary data.</text>
</comment>
<dbReference type="EMBL" id="JALJEJ010000001">
    <property type="protein sequence ID" value="MCJ8208653.1"/>
    <property type="molecule type" value="Genomic_DNA"/>
</dbReference>
<keyword evidence="2" id="KW-1185">Reference proteome</keyword>